<accession>A0ABT1U668</accession>
<dbReference type="InterPro" id="IPR052715">
    <property type="entry name" value="RAYT_transposase"/>
</dbReference>
<sequence length="178" mass="21437">MQYRRAFVPSGSFFFTLVTERRSPIFAEAENIDTLRQAFRQVKQSRSFDIDGIVVMPDHIHCIWTLPTEDRDYPTRWRLIKTWFTKHCNANLKQVPNQARKNKHEQAIWQHRYWEHTLRDEADFMRHIEYIHYNPVKHGYVAAPKDWPHSSFHRYVKAGIYPLNWGENVIEFEGIGHE</sequence>
<dbReference type="Proteomes" id="UP001524586">
    <property type="component" value="Unassembled WGS sequence"/>
</dbReference>
<dbReference type="InterPro" id="IPR036515">
    <property type="entry name" value="Transposase_17_sf"/>
</dbReference>
<dbReference type="SMART" id="SM01321">
    <property type="entry name" value="Y1_Tnp"/>
    <property type="match status" value="1"/>
</dbReference>
<comment type="caution">
    <text evidence="2">The sequence shown here is derived from an EMBL/GenBank/DDBJ whole genome shotgun (WGS) entry which is preliminary data.</text>
</comment>
<organism evidence="2 3">
    <name type="scientific">Methylomonas rivi</name>
    <dbReference type="NCBI Taxonomy" id="2952226"/>
    <lineage>
        <taxon>Bacteria</taxon>
        <taxon>Pseudomonadati</taxon>
        <taxon>Pseudomonadota</taxon>
        <taxon>Gammaproteobacteria</taxon>
        <taxon>Methylococcales</taxon>
        <taxon>Methylococcaceae</taxon>
        <taxon>Methylomonas</taxon>
    </lineage>
</organism>
<dbReference type="InterPro" id="IPR002686">
    <property type="entry name" value="Transposase_17"/>
</dbReference>
<dbReference type="Gene3D" id="3.30.70.1290">
    <property type="entry name" value="Transposase IS200-like"/>
    <property type="match status" value="1"/>
</dbReference>
<dbReference type="EMBL" id="JANIBK010000068">
    <property type="protein sequence ID" value="MCQ8129343.1"/>
    <property type="molecule type" value="Genomic_DNA"/>
</dbReference>
<name>A0ABT1U668_9GAMM</name>
<proteinExistence type="predicted"/>
<evidence type="ECO:0000313" key="3">
    <source>
        <dbReference type="Proteomes" id="UP001524586"/>
    </source>
</evidence>
<protein>
    <submittedName>
        <fullName evidence="2">Transposase</fullName>
    </submittedName>
</protein>
<dbReference type="RefSeq" id="WP_256615765.1">
    <property type="nucleotide sequence ID" value="NZ_JANIBK010000068.1"/>
</dbReference>
<gene>
    <name evidence="2" type="ORF">NP596_12850</name>
</gene>
<evidence type="ECO:0000313" key="2">
    <source>
        <dbReference type="EMBL" id="MCQ8129343.1"/>
    </source>
</evidence>
<dbReference type="SUPFAM" id="SSF143422">
    <property type="entry name" value="Transposase IS200-like"/>
    <property type="match status" value="1"/>
</dbReference>
<dbReference type="Pfam" id="PF01797">
    <property type="entry name" value="Y1_Tnp"/>
    <property type="match status" value="1"/>
</dbReference>
<dbReference type="PANTHER" id="PTHR36966">
    <property type="entry name" value="REP-ASSOCIATED TYROSINE TRANSPOSASE"/>
    <property type="match status" value="1"/>
</dbReference>
<keyword evidence="3" id="KW-1185">Reference proteome</keyword>
<reference evidence="2 3" key="1">
    <citation type="submission" date="2022-07" db="EMBL/GenBank/DDBJ databases">
        <title>Methylomonas rivi sp. nov., Methylomonas rosea sp. nov., Methylomonas aureus sp. nov. and Methylomonas subterranea sp. nov., four novel methanotrophs isolated from a freshwater creek and the deep terrestrial subsurface.</title>
        <authorList>
            <person name="Abin C."/>
            <person name="Sankaranarayanan K."/>
            <person name="Garner C."/>
            <person name="Sindelar R."/>
            <person name="Kotary K."/>
            <person name="Garner R."/>
            <person name="Barclay S."/>
            <person name="Lawson P."/>
            <person name="Krumholz L."/>
        </authorList>
    </citation>
    <scope>NUCLEOTIDE SEQUENCE [LARGE SCALE GENOMIC DNA]</scope>
    <source>
        <strain evidence="2 3">WSC-6</strain>
    </source>
</reference>
<evidence type="ECO:0000259" key="1">
    <source>
        <dbReference type="SMART" id="SM01321"/>
    </source>
</evidence>
<feature type="domain" description="Transposase IS200-like" evidence="1">
    <location>
        <begin position="8"/>
        <end position="134"/>
    </location>
</feature>
<dbReference type="NCBIfam" id="NF047646">
    <property type="entry name" value="REP_Tyr_transpos"/>
    <property type="match status" value="1"/>
</dbReference>
<dbReference type="PANTHER" id="PTHR36966:SF1">
    <property type="entry name" value="REP-ASSOCIATED TYROSINE TRANSPOSASE"/>
    <property type="match status" value="1"/>
</dbReference>